<dbReference type="EMBL" id="BONQ01000160">
    <property type="protein sequence ID" value="GIG51697.1"/>
    <property type="molecule type" value="Genomic_DNA"/>
</dbReference>
<dbReference type="Proteomes" id="UP000660611">
    <property type="component" value="Unassembled WGS sequence"/>
</dbReference>
<organism evidence="1 2">
    <name type="scientific">Dactylosporangium siamense</name>
    <dbReference type="NCBI Taxonomy" id="685454"/>
    <lineage>
        <taxon>Bacteria</taxon>
        <taxon>Bacillati</taxon>
        <taxon>Actinomycetota</taxon>
        <taxon>Actinomycetes</taxon>
        <taxon>Micromonosporales</taxon>
        <taxon>Micromonosporaceae</taxon>
        <taxon>Dactylosporangium</taxon>
    </lineage>
</organism>
<protein>
    <recommendedName>
        <fullName evidence="3">HEAT repeat domain-containing protein</fullName>
    </recommendedName>
</protein>
<reference evidence="1" key="1">
    <citation type="submission" date="2021-01" db="EMBL/GenBank/DDBJ databases">
        <title>Whole genome shotgun sequence of Dactylosporangium siamense NBRC 106093.</title>
        <authorList>
            <person name="Komaki H."/>
            <person name="Tamura T."/>
        </authorList>
    </citation>
    <scope>NUCLEOTIDE SEQUENCE</scope>
    <source>
        <strain evidence="1">NBRC 106093</strain>
    </source>
</reference>
<keyword evidence="2" id="KW-1185">Reference proteome</keyword>
<comment type="caution">
    <text evidence="1">The sequence shown here is derived from an EMBL/GenBank/DDBJ whole genome shotgun (WGS) entry which is preliminary data.</text>
</comment>
<dbReference type="RefSeq" id="WP_203853303.1">
    <property type="nucleotide sequence ID" value="NZ_BAAAVW010000036.1"/>
</dbReference>
<evidence type="ECO:0000313" key="2">
    <source>
        <dbReference type="Proteomes" id="UP000660611"/>
    </source>
</evidence>
<name>A0A919PWQ5_9ACTN</name>
<evidence type="ECO:0000313" key="1">
    <source>
        <dbReference type="EMBL" id="GIG51697.1"/>
    </source>
</evidence>
<evidence type="ECO:0008006" key="3">
    <source>
        <dbReference type="Google" id="ProtNLM"/>
    </source>
</evidence>
<accession>A0A919PWQ5</accession>
<proteinExistence type="predicted"/>
<dbReference type="AlphaFoldDB" id="A0A919PWQ5"/>
<sequence>MDGDHLPYPARRRRSAAQALAGAADGTLHATLTGLRAGDRHSRDVALFMALVGRDRPTLLATLTDPDPRLQLSARLAWIGTAETEPQPVAQFVADAPADTRMRLYRRIRVCRRTDLAEALIDPVRARFGDAEAAALLPACGAATAARLLPQLTHVLGDRSALTRRFPAVCLDQAEAELAALPAAARDAWWARHAVGVLQAAPALPHQVLDLLERHAPAESLPAPLRAYGVLVAADPLRVLELLTAPSRAAWLEGVTLPLAVLSRLSRLPVAGLVGLARRLRGRGAAFARLLDTVPPRDREELFTRAMSDVDRSRSLPDPEVLEVLPAGLRVAEARRALTLEAVRQSEPSTLRFTAHLPWAEAEAPLLAATRQAGVADRIAGWQLLILCAARSNDPAAVLSATHHLLRLRNEQDPVRGNAVRNLTEVRPALLRPELVEPLEQVVTDAVQARDSSPLTLTRLSELAVLVLRERFDSPVLVRWALHTFQRLLGDDRVPHLGSLDRRLRRGQEVQAFEAVRSWVQLGVERARFEPLFAVTRALGDRAWRLPDLQSMLARATRRGNLAAVSRTAVDLWLADPRHRDDRVEAVLREDPSAIALPAVWRAVCARRDDLLGAALTGPSPAGRFIPAGVRWVPPRALYPQRWLPHHQEAYVERQAEVVRDPGATPHTRAAALRNAAPVPEAGRRLVLQGGFTGGGDVLADAALAAYAWTGRTNDAVTVLLAHTGGDRPRIEVGAVGRASRIVPPRVLLELLDPGQGKVTFRKEAVRLLATRSVPGAADALWRLWQDPGLHRDVRVAIVSAARQRAGEPGMWRVLHAAGAGGDRDAVLALLAADPWLVPAGLRADYAALVVAAGAGPDRQVTTRAWAVLPGWAPWLADVSGAVTARLADLDDRTVWPSVVRALVRLVAAGAAEATLVSAVRTLAELDDAGPTGATDLDRPARRRLESLVEGLTAWSGRAAVDAPGRHALGAAGRALSTVDALVPAAAALLLEAADLTDPTGLTGLRDLTTDRPVLAARLADRLGQRLQRLVADPDVPLRIAVGLAAGPGLVEGLFALAYTTRGRELGWPGPWRAAVETLRRHPLAEVRDAALAVSLDQ</sequence>
<gene>
    <name evidence="1" type="ORF">Dsi01nite_097380</name>
</gene>